<evidence type="ECO:0000259" key="19">
    <source>
        <dbReference type="PROSITE" id="PS51098"/>
    </source>
</evidence>
<evidence type="ECO:0000256" key="1">
    <source>
        <dbReference type="ARBA" id="ARBA00004651"/>
    </source>
</evidence>
<dbReference type="GO" id="GO:0090589">
    <property type="term" value="F:protein-phosphocysteine-trehalose phosphotransferase system transporter activity"/>
    <property type="evidence" value="ECO:0007669"/>
    <property type="project" value="TreeGrafter"/>
</dbReference>
<evidence type="ECO:0000256" key="17">
    <source>
        <dbReference type="SAM" id="Phobius"/>
    </source>
</evidence>
<keyword evidence="7 17" id="KW-0812">Transmembrane</keyword>
<feature type="transmembrane region" description="Helical" evidence="17">
    <location>
        <begin position="144"/>
        <end position="164"/>
    </location>
</feature>
<dbReference type="Gene3D" id="3.30.1360.60">
    <property type="entry name" value="Glucose permease domain IIB"/>
    <property type="match status" value="1"/>
</dbReference>
<evidence type="ECO:0000313" key="21">
    <source>
        <dbReference type="EMBL" id="ASN60799.1"/>
    </source>
</evidence>
<evidence type="ECO:0000256" key="12">
    <source>
        <dbReference type="ARBA" id="ARBA00045139"/>
    </source>
</evidence>
<evidence type="ECO:0000256" key="10">
    <source>
        <dbReference type="ARBA" id="ARBA00023136"/>
    </source>
</evidence>
<feature type="transmembrane region" description="Helical" evidence="17">
    <location>
        <begin position="447"/>
        <end position="470"/>
    </location>
</feature>
<accession>A0AAC9URS6</accession>
<dbReference type="PROSITE" id="PS51098">
    <property type="entry name" value="PTS_EIIB_TYPE_1"/>
    <property type="match status" value="1"/>
</dbReference>
<dbReference type="InterPro" id="IPR036878">
    <property type="entry name" value="Glu_permease_IIB"/>
</dbReference>
<dbReference type="NCBIfam" id="TIGR01995">
    <property type="entry name" value="PTS-II-ABC-beta"/>
    <property type="match status" value="1"/>
</dbReference>
<dbReference type="SUPFAM" id="SSF55604">
    <property type="entry name" value="Glucose permease domain IIB"/>
    <property type="match status" value="1"/>
</dbReference>
<evidence type="ECO:0000256" key="14">
    <source>
        <dbReference type="ARBA" id="ARBA00074554"/>
    </source>
</evidence>
<dbReference type="InterPro" id="IPR013013">
    <property type="entry name" value="PTS_EIIC_1"/>
</dbReference>
<dbReference type="GO" id="GO:0009401">
    <property type="term" value="P:phosphoenolpyruvate-dependent sugar phosphotransferase system"/>
    <property type="evidence" value="ECO:0007669"/>
    <property type="project" value="UniProtKB-KW"/>
</dbReference>
<dbReference type="RefSeq" id="WP_089557121.1">
    <property type="nucleotide sequence ID" value="NZ_CP022474.1"/>
</dbReference>
<evidence type="ECO:0000256" key="5">
    <source>
        <dbReference type="ARBA" id="ARBA00022679"/>
    </source>
</evidence>
<dbReference type="GO" id="GO:0005886">
    <property type="term" value="C:plasma membrane"/>
    <property type="evidence" value="ECO:0007669"/>
    <property type="project" value="UniProtKB-SubCell"/>
</dbReference>
<dbReference type="PROSITE" id="PS51103">
    <property type="entry name" value="PTS_EIIC_TYPE_1"/>
    <property type="match status" value="1"/>
</dbReference>
<evidence type="ECO:0000256" key="7">
    <source>
        <dbReference type="ARBA" id="ARBA00022692"/>
    </source>
</evidence>
<keyword evidence="9 17" id="KW-1133">Transmembrane helix</keyword>
<organism evidence="21 22">
    <name type="scientific">Latilactobacillus curvatus</name>
    <name type="common">Lactobacillus curvatus</name>
    <dbReference type="NCBI Taxonomy" id="28038"/>
    <lineage>
        <taxon>Bacteria</taxon>
        <taxon>Bacillati</taxon>
        <taxon>Bacillota</taxon>
        <taxon>Bacilli</taxon>
        <taxon>Lactobacillales</taxon>
        <taxon>Lactobacillaceae</taxon>
        <taxon>Latilactobacillus</taxon>
    </lineage>
</organism>
<dbReference type="AlphaFoldDB" id="A0AAC9URS6"/>
<comment type="function">
    <text evidence="12">The phosphoenolpyruvate-dependent sugar phosphotransferase system (sugar PTS), a major carbohydrate active transport system, catalyzes the phosphorylation of incoming sugar substrates concomitantly with their translocation across the cell membrane. This system is involved in sucrose transport.</text>
</comment>
<dbReference type="Gene3D" id="2.70.70.10">
    <property type="entry name" value="Glucose Permease (Domain IIA)"/>
    <property type="match status" value="1"/>
</dbReference>
<dbReference type="CDD" id="cd00212">
    <property type="entry name" value="PTS_IIB_glc"/>
    <property type="match status" value="1"/>
</dbReference>
<dbReference type="PANTHER" id="PTHR30175:SF1">
    <property type="entry name" value="PTS SYSTEM ARBUTIN-, CELLOBIOSE-, AND SALICIN-SPECIFIC EIIBC COMPONENT-RELATED"/>
    <property type="match status" value="1"/>
</dbReference>
<feature type="transmembrane region" description="Helical" evidence="17">
    <location>
        <begin position="403"/>
        <end position="427"/>
    </location>
</feature>
<dbReference type="InterPro" id="IPR003352">
    <property type="entry name" value="PTS_EIIC"/>
</dbReference>
<gene>
    <name evidence="21" type="ORF">CG419_09320</name>
</gene>
<keyword evidence="10 17" id="KW-0472">Membrane</keyword>
<keyword evidence="2" id="KW-0813">Transport</keyword>
<evidence type="ECO:0000256" key="9">
    <source>
        <dbReference type="ARBA" id="ARBA00022989"/>
    </source>
</evidence>
<keyword evidence="6" id="KW-0598">Phosphotransferase system</keyword>
<dbReference type="NCBIfam" id="TIGR00830">
    <property type="entry name" value="PTBA"/>
    <property type="match status" value="1"/>
</dbReference>
<dbReference type="EC" id="2.7.1.211" evidence="11"/>
<evidence type="ECO:0000313" key="22">
    <source>
        <dbReference type="Proteomes" id="UP000199749"/>
    </source>
</evidence>
<comment type="catalytic activity">
    <reaction evidence="13">
        <text>N(pros)-phospho-L-histidyl-[protein](out) + sucrose = sucrose 6(G)-phosphate(in) + L-histidyl-[protein]</text>
        <dbReference type="Rhea" id="RHEA:49236"/>
        <dbReference type="Rhea" id="RHEA-COMP:9745"/>
        <dbReference type="Rhea" id="RHEA-COMP:9746"/>
        <dbReference type="ChEBI" id="CHEBI:17992"/>
        <dbReference type="ChEBI" id="CHEBI:29979"/>
        <dbReference type="ChEBI" id="CHEBI:64837"/>
        <dbReference type="ChEBI" id="CHEBI:91002"/>
        <dbReference type="EC" id="2.7.1.211"/>
    </reaction>
</comment>
<dbReference type="FunFam" id="2.70.70.10:FF:000001">
    <property type="entry name" value="PTS system glucose-specific IIA component"/>
    <property type="match status" value="1"/>
</dbReference>
<evidence type="ECO:0000259" key="20">
    <source>
        <dbReference type="PROSITE" id="PS51103"/>
    </source>
</evidence>
<keyword evidence="8" id="KW-0418">Kinase</keyword>
<evidence type="ECO:0000256" key="4">
    <source>
        <dbReference type="ARBA" id="ARBA00022597"/>
    </source>
</evidence>
<keyword evidence="3" id="KW-1003">Cell membrane</keyword>
<dbReference type="InterPro" id="IPR011055">
    <property type="entry name" value="Dup_hybrid_motif"/>
</dbReference>
<dbReference type="PROSITE" id="PS51093">
    <property type="entry name" value="PTS_EIIA_TYPE_1"/>
    <property type="match status" value="1"/>
</dbReference>
<dbReference type="GO" id="GO:0015771">
    <property type="term" value="P:trehalose transport"/>
    <property type="evidence" value="ECO:0007669"/>
    <property type="project" value="TreeGrafter"/>
</dbReference>
<feature type="domain" description="PTS EIIA type-1" evidence="18">
    <location>
        <begin position="522"/>
        <end position="626"/>
    </location>
</feature>
<evidence type="ECO:0000256" key="16">
    <source>
        <dbReference type="PROSITE-ProRule" id="PRU00421"/>
    </source>
</evidence>
<feature type="transmembrane region" description="Helical" evidence="17">
    <location>
        <begin position="266"/>
        <end position="287"/>
    </location>
</feature>
<feature type="transmembrane region" description="Helical" evidence="17">
    <location>
        <begin position="377"/>
        <end position="396"/>
    </location>
</feature>
<keyword evidence="4" id="KW-0762">Sugar transport</keyword>
<feature type="transmembrane region" description="Helical" evidence="17">
    <location>
        <begin position="176"/>
        <end position="199"/>
    </location>
</feature>
<dbReference type="InterPro" id="IPR001996">
    <property type="entry name" value="PTS_IIB_1"/>
</dbReference>
<dbReference type="Pfam" id="PF00358">
    <property type="entry name" value="PTS_EIIA_1"/>
    <property type="match status" value="1"/>
</dbReference>
<dbReference type="InterPro" id="IPR018113">
    <property type="entry name" value="PTrfase_EIIB_Cys"/>
</dbReference>
<dbReference type="Pfam" id="PF00367">
    <property type="entry name" value="PTS_EIIB"/>
    <property type="match status" value="1"/>
</dbReference>
<sequence>MAYEQLATDILANVGGSDNIRSVVHCTTRLRFKLKDEKKAQTDTLKNMDGVVTVVQSGGQYQVVIGNQVADVYDALLKIGNIAGEGIVPDDDDQQPKMSLLDRFIDLISGIFAPTLGVLAATGMIKGLVALFVAVGWLTTKSGTYQILFALGDSFFYFFPIMLGYSASKKFKVNPFLGMVIGAALVYPSIVGLVPSTLAQSGAKPLYTLFAGTLFESPIYTTFLGIPVIMMSYASSVIPIIVAVWFTSKVEPFFKKVLPEVIRTFLVPFCTALVVVPVTFLVIGPLSTWLGDLLGAGSNALYQFSPVVTGAVLGGLWQVLVIFGLHWGIVPLAILNISTLGYDTILTLVFAASFAQIGSVLAITLRTKNKKLKGLGWSSFISGIFGVTEPAIYGITLPRKKPFVFSCIGGAVGGILLGLFGTRGYLVGGLGVFGLPNFINPKTGLDMTVYGAIIASAVAFVVALLLTLFFGISKADQVATVETPTTTPETTPSTATPAAKVTPEIITSPLNGTVQPLSALKDPVFSSAVMGKGVAIIPSDGQLFAPVAGTVSLVFPTGHAIGINSEHGAEILMHIGMDTVQLEGKPFTVHVKQGQAVLPGDLLLTFDIEAIQAAGYEIATPVIITNSNLYDAVDPLITSGRVTTNDKLLNLK</sequence>
<dbReference type="PROSITE" id="PS01035">
    <property type="entry name" value="PTS_EIIB_TYPE_1_CYS"/>
    <property type="match status" value="1"/>
</dbReference>
<comment type="subcellular location">
    <subcellularLocation>
        <location evidence="1">Cell membrane</location>
        <topology evidence="1">Multi-pass membrane protein</topology>
    </subcellularLocation>
</comment>
<evidence type="ECO:0000256" key="8">
    <source>
        <dbReference type="ARBA" id="ARBA00022777"/>
    </source>
</evidence>
<feature type="domain" description="PTS EIIC type-1" evidence="20">
    <location>
        <begin position="106"/>
        <end position="484"/>
    </location>
</feature>
<reference evidence="21 22" key="1">
    <citation type="submission" date="2017-07" db="EMBL/GenBank/DDBJ databases">
        <title>Lactobacillus curvatus MRS6 whole genome.</title>
        <authorList>
            <person name="Jans C."/>
            <person name="Lagler S."/>
            <person name="Lacroix C."/>
            <person name="Meile L."/>
            <person name="Stevens M.J.A."/>
        </authorList>
    </citation>
    <scope>NUCLEOTIDE SEQUENCE [LARGE SCALE GENOMIC DNA]</scope>
    <source>
        <strain evidence="21 22">MRS6</strain>
    </source>
</reference>
<keyword evidence="5" id="KW-0808">Transferase</keyword>
<dbReference type="PANTHER" id="PTHR30175">
    <property type="entry name" value="PHOSPHOTRANSFERASE SYSTEM TRANSPORT PROTEIN"/>
    <property type="match status" value="1"/>
</dbReference>
<evidence type="ECO:0000256" key="13">
    <source>
        <dbReference type="ARBA" id="ARBA00048931"/>
    </source>
</evidence>
<dbReference type="InterPro" id="IPR050558">
    <property type="entry name" value="PTS_Sugar-Specific_Components"/>
</dbReference>
<dbReference type="FunFam" id="3.30.1360.60:FF:000001">
    <property type="entry name" value="PTS system glucose-specific IIBC component PtsG"/>
    <property type="match status" value="1"/>
</dbReference>
<protein>
    <recommendedName>
        <fullName evidence="14">PTS system sucrose-specific EIIBCA component</fullName>
        <ecNumber evidence="11">2.7.1.211</ecNumber>
    </recommendedName>
    <alternativeName>
        <fullName evidence="15">EIIBCA-Scr</fullName>
    </alternativeName>
</protein>
<dbReference type="Proteomes" id="UP000199749">
    <property type="component" value="Chromosome"/>
</dbReference>
<feature type="domain" description="PTS EIIB type-1" evidence="19">
    <location>
        <begin position="4"/>
        <end position="86"/>
    </location>
</feature>
<dbReference type="Pfam" id="PF02378">
    <property type="entry name" value="PTS_EIIC"/>
    <property type="match status" value="1"/>
</dbReference>
<evidence type="ECO:0000256" key="3">
    <source>
        <dbReference type="ARBA" id="ARBA00022475"/>
    </source>
</evidence>
<feature type="transmembrane region" description="Helical" evidence="17">
    <location>
        <begin position="345"/>
        <end position="365"/>
    </location>
</feature>
<evidence type="ECO:0000256" key="11">
    <source>
        <dbReference type="ARBA" id="ARBA00044053"/>
    </source>
</evidence>
<evidence type="ECO:0000256" key="2">
    <source>
        <dbReference type="ARBA" id="ARBA00022448"/>
    </source>
</evidence>
<feature type="transmembrane region" description="Helical" evidence="17">
    <location>
        <begin position="307"/>
        <end position="333"/>
    </location>
</feature>
<evidence type="ECO:0000256" key="15">
    <source>
        <dbReference type="ARBA" id="ARBA00081008"/>
    </source>
</evidence>
<evidence type="ECO:0000259" key="18">
    <source>
        <dbReference type="PROSITE" id="PS51093"/>
    </source>
</evidence>
<dbReference type="GO" id="GO:0008982">
    <property type="term" value="F:protein-N(PI)-phosphohistidine-sugar phosphotransferase activity"/>
    <property type="evidence" value="ECO:0007669"/>
    <property type="project" value="InterPro"/>
</dbReference>
<dbReference type="SUPFAM" id="SSF51261">
    <property type="entry name" value="Duplicated hybrid motif"/>
    <property type="match status" value="1"/>
</dbReference>
<dbReference type="PROSITE" id="PS00371">
    <property type="entry name" value="PTS_EIIA_TYPE_1_HIS"/>
    <property type="match status" value="1"/>
</dbReference>
<dbReference type="EMBL" id="CP022474">
    <property type="protein sequence ID" value="ASN60799.1"/>
    <property type="molecule type" value="Genomic_DNA"/>
</dbReference>
<dbReference type="GO" id="GO:0016301">
    <property type="term" value="F:kinase activity"/>
    <property type="evidence" value="ECO:0007669"/>
    <property type="project" value="UniProtKB-KW"/>
</dbReference>
<feature type="transmembrane region" description="Helical" evidence="17">
    <location>
        <begin position="219"/>
        <end position="246"/>
    </location>
</feature>
<dbReference type="InterPro" id="IPR001127">
    <property type="entry name" value="PTS_EIIA_1_perm"/>
</dbReference>
<dbReference type="InterPro" id="IPR011297">
    <property type="entry name" value="PTS_IIABC_b_glu"/>
</dbReference>
<evidence type="ECO:0000256" key="6">
    <source>
        <dbReference type="ARBA" id="ARBA00022683"/>
    </source>
</evidence>
<feature type="transmembrane region" description="Helical" evidence="17">
    <location>
        <begin position="107"/>
        <end position="138"/>
    </location>
</feature>
<proteinExistence type="predicted"/>
<feature type="active site" description="Phosphocysteine intermediate; for EIIB activity" evidence="16">
    <location>
        <position position="26"/>
    </location>
</feature>
<name>A0AAC9URS6_LATCU</name>